<reference evidence="1 2" key="1">
    <citation type="submission" date="2019-03" db="EMBL/GenBank/DDBJ databases">
        <title>Metabolic potential of uncultured bacteria and archaea associated with petroleum seepage in deep-sea sediments.</title>
        <authorList>
            <person name="Dong X."/>
            <person name="Hubert C."/>
        </authorList>
    </citation>
    <scope>NUCLEOTIDE SEQUENCE [LARGE SCALE GENOMIC DNA]</scope>
    <source>
        <strain evidence="1">E29_bin52</strain>
    </source>
</reference>
<sequence>MRILRNKRNAWLICLLAVATVLLMSGSTFSLAKKEPVCREISQDKYEIGPLFVDPEKREIHLTGRVMKREGWVQFLFYCHGYRWLEEESAIIVDADLIFLQTAIALLDWKLWHGLWEKKVRDGDIKVKLNWRNGKIILATQLLRDVDGVQFSELIFLGSPYFDEAVLGEAFSGSCSLCPLYALEEKALRKEFVRPSGKSGYFLDEKLMPPNGICVKITFGLGKEN</sequence>
<evidence type="ECO:0000313" key="2">
    <source>
        <dbReference type="Proteomes" id="UP000319130"/>
    </source>
</evidence>
<dbReference type="AlphaFoldDB" id="A0A523WA20"/>
<evidence type="ECO:0000313" key="1">
    <source>
        <dbReference type="EMBL" id="TET63854.1"/>
    </source>
</evidence>
<proteinExistence type="predicted"/>
<dbReference type="EMBL" id="SOIZ01000081">
    <property type="protein sequence ID" value="TET63854.1"/>
    <property type="molecule type" value="Genomic_DNA"/>
</dbReference>
<comment type="caution">
    <text evidence="1">The sequence shown here is derived from an EMBL/GenBank/DDBJ whole genome shotgun (WGS) entry which is preliminary data.</text>
</comment>
<name>A0A523WA20_UNCAE</name>
<gene>
    <name evidence="1" type="ORF">E3J48_01955</name>
</gene>
<accession>A0A523WA20</accession>
<protein>
    <submittedName>
        <fullName evidence="1">Uncharacterized protein</fullName>
    </submittedName>
</protein>
<dbReference type="Proteomes" id="UP000319130">
    <property type="component" value="Unassembled WGS sequence"/>
</dbReference>
<organism evidence="1 2">
    <name type="scientific">Aerophobetes bacterium</name>
    <dbReference type="NCBI Taxonomy" id="2030807"/>
    <lineage>
        <taxon>Bacteria</taxon>
        <taxon>Candidatus Aerophobota</taxon>
    </lineage>
</organism>